<keyword evidence="4" id="KW-1185">Reference proteome</keyword>
<dbReference type="Proteomes" id="UP001562354">
    <property type="component" value="Unassembled WGS sequence"/>
</dbReference>
<protein>
    <submittedName>
        <fullName evidence="3">Uncharacterized protein</fullName>
    </submittedName>
</protein>
<comment type="caution">
    <text evidence="3">The sequence shown here is derived from an EMBL/GenBank/DDBJ whole genome shotgun (WGS) entry which is preliminary data.</text>
</comment>
<feature type="region of interest" description="Disordered" evidence="1">
    <location>
        <begin position="194"/>
        <end position="244"/>
    </location>
</feature>
<proteinExistence type="predicted"/>
<reference evidence="3 4" key="1">
    <citation type="submission" date="2024-07" db="EMBL/GenBank/DDBJ databases">
        <title>Draft sequence of the Neodothiora populina.</title>
        <authorList>
            <person name="Drown D.D."/>
            <person name="Schuette U.S."/>
            <person name="Buechlein A.B."/>
            <person name="Rusch D.R."/>
            <person name="Winton L.W."/>
            <person name="Adams G.A."/>
        </authorList>
    </citation>
    <scope>NUCLEOTIDE SEQUENCE [LARGE SCALE GENOMIC DNA]</scope>
    <source>
        <strain evidence="3 4">CPC 39397</strain>
    </source>
</reference>
<keyword evidence="2" id="KW-0732">Signal</keyword>
<evidence type="ECO:0000256" key="1">
    <source>
        <dbReference type="SAM" id="MobiDB-lite"/>
    </source>
</evidence>
<feature type="signal peptide" evidence="2">
    <location>
        <begin position="1"/>
        <end position="20"/>
    </location>
</feature>
<dbReference type="GeneID" id="95978541"/>
<dbReference type="EMBL" id="JBFMKM010000016">
    <property type="protein sequence ID" value="KAL1297286.1"/>
    <property type="molecule type" value="Genomic_DNA"/>
</dbReference>
<dbReference type="RefSeq" id="XP_069196968.1">
    <property type="nucleotide sequence ID" value="XM_069344539.1"/>
</dbReference>
<organism evidence="3 4">
    <name type="scientific">Neodothiora populina</name>
    <dbReference type="NCBI Taxonomy" id="2781224"/>
    <lineage>
        <taxon>Eukaryota</taxon>
        <taxon>Fungi</taxon>
        <taxon>Dikarya</taxon>
        <taxon>Ascomycota</taxon>
        <taxon>Pezizomycotina</taxon>
        <taxon>Dothideomycetes</taxon>
        <taxon>Dothideomycetidae</taxon>
        <taxon>Dothideales</taxon>
        <taxon>Dothioraceae</taxon>
        <taxon>Neodothiora</taxon>
    </lineage>
</organism>
<evidence type="ECO:0000313" key="3">
    <source>
        <dbReference type="EMBL" id="KAL1297286.1"/>
    </source>
</evidence>
<evidence type="ECO:0000313" key="4">
    <source>
        <dbReference type="Proteomes" id="UP001562354"/>
    </source>
</evidence>
<feature type="compositionally biased region" description="Low complexity" evidence="1">
    <location>
        <begin position="198"/>
        <end position="244"/>
    </location>
</feature>
<name>A0ABR3P3C8_9PEZI</name>
<sequence length="271" mass="27452">MVHFTRHLAIAATLGATAQAFESLSVPDAITAGEEFTLTVTAGDADDAYSSYRVYLDTTPPGYKGGPSCYLGNTTSTTTLTLSDLSIPPDFGPDGSFYSLSTIEYHSNASSEDVDYNNTKTTSSDTFNLTAATGNWSAYENTLQGAPLWPADDLPCSAYSCARKCAMDSYPQDKTSGSDAQSTMKSCIMKCPGVSRPTTTSSVSSATATPTSSKGSSASSATAASSTTAGSSASGTASGSAATGTNTGAASSLDVVPVAFVAAGGLFALFV</sequence>
<gene>
    <name evidence="3" type="ORF">AAFC00_004841</name>
</gene>
<accession>A0ABR3P3C8</accession>
<evidence type="ECO:0000256" key="2">
    <source>
        <dbReference type="SAM" id="SignalP"/>
    </source>
</evidence>
<feature type="chain" id="PRO_5046972241" evidence="2">
    <location>
        <begin position="21"/>
        <end position="271"/>
    </location>
</feature>